<evidence type="ECO:0000313" key="2">
    <source>
        <dbReference type="EMBL" id="KAK4804605.1"/>
    </source>
</evidence>
<reference evidence="2 3" key="1">
    <citation type="journal article" date="2023" name="Hortic Res">
        <title>Pangenome of water caltrop reveals structural variations and asymmetric subgenome divergence after allopolyploidization.</title>
        <authorList>
            <person name="Zhang X."/>
            <person name="Chen Y."/>
            <person name="Wang L."/>
            <person name="Yuan Y."/>
            <person name="Fang M."/>
            <person name="Shi L."/>
            <person name="Lu R."/>
            <person name="Comes H.P."/>
            <person name="Ma Y."/>
            <person name="Chen Y."/>
            <person name="Huang G."/>
            <person name="Zhou Y."/>
            <person name="Zheng Z."/>
            <person name="Qiu Y."/>
        </authorList>
    </citation>
    <scope>NUCLEOTIDE SEQUENCE [LARGE SCALE GENOMIC DNA]</scope>
    <source>
        <strain evidence="2">F231</strain>
    </source>
</reference>
<accession>A0AAN7RIV0</accession>
<protein>
    <submittedName>
        <fullName evidence="2">Uncharacterized protein</fullName>
    </submittedName>
</protein>
<dbReference type="EMBL" id="JAXQNO010000001">
    <property type="protein sequence ID" value="KAK4804605.1"/>
    <property type="molecule type" value="Genomic_DNA"/>
</dbReference>
<evidence type="ECO:0000313" key="3">
    <source>
        <dbReference type="Proteomes" id="UP001346149"/>
    </source>
</evidence>
<dbReference type="Proteomes" id="UP001346149">
    <property type="component" value="Unassembled WGS sequence"/>
</dbReference>
<name>A0AAN7RIV0_TRANT</name>
<feature type="region of interest" description="Disordered" evidence="1">
    <location>
        <begin position="44"/>
        <end position="69"/>
    </location>
</feature>
<comment type="caution">
    <text evidence="2">The sequence shown here is derived from an EMBL/GenBank/DDBJ whole genome shotgun (WGS) entry which is preliminary data.</text>
</comment>
<feature type="compositionally biased region" description="Low complexity" evidence="1">
    <location>
        <begin position="44"/>
        <end position="55"/>
    </location>
</feature>
<sequence length="145" mass="15793">MAPSMSMSRMSTLQQPRLLFYSPDDDLFRTPRLSSHGLLLQLRLPSSSTSSSSSRWQRRPSPPPGAADLDHNLHLHGAVEAAGHGLAIRCVGAQRGAVGASCCDTRGRALHLGHGHQAEALRQRKGPLLQVLERPVLRLLITLVR</sequence>
<gene>
    <name evidence="2" type="ORF">SAY86_004422</name>
</gene>
<keyword evidence="3" id="KW-1185">Reference proteome</keyword>
<organism evidence="2 3">
    <name type="scientific">Trapa natans</name>
    <name type="common">Water chestnut</name>
    <dbReference type="NCBI Taxonomy" id="22666"/>
    <lineage>
        <taxon>Eukaryota</taxon>
        <taxon>Viridiplantae</taxon>
        <taxon>Streptophyta</taxon>
        <taxon>Embryophyta</taxon>
        <taxon>Tracheophyta</taxon>
        <taxon>Spermatophyta</taxon>
        <taxon>Magnoliopsida</taxon>
        <taxon>eudicotyledons</taxon>
        <taxon>Gunneridae</taxon>
        <taxon>Pentapetalae</taxon>
        <taxon>rosids</taxon>
        <taxon>malvids</taxon>
        <taxon>Myrtales</taxon>
        <taxon>Lythraceae</taxon>
        <taxon>Trapa</taxon>
    </lineage>
</organism>
<evidence type="ECO:0000256" key="1">
    <source>
        <dbReference type="SAM" id="MobiDB-lite"/>
    </source>
</evidence>
<proteinExistence type="predicted"/>
<dbReference type="AlphaFoldDB" id="A0AAN7RIV0"/>